<dbReference type="Proteomes" id="UP000039324">
    <property type="component" value="Unassembled WGS sequence"/>
</dbReference>
<feature type="compositionally biased region" description="Basic residues" evidence="1">
    <location>
        <begin position="311"/>
        <end position="323"/>
    </location>
</feature>
<feature type="compositionally biased region" description="Basic residues" evidence="1">
    <location>
        <begin position="1"/>
        <end position="11"/>
    </location>
</feature>
<dbReference type="GO" id="GO:0008017">
    <property type="term" value="F:microtubule binding"/>
    <property type="evidence" value="ECO:0007669"/>
    <property type="project" value="InterPro"/>
</dbReference>
<dbReference type="Proteomes" id="UP000290189">
    <property type="component" value="Unassembled WGS sequence"/>
</dbReference>
<sequence>MSTSRRRMRVPRVRDWRTQRPQTAPAPPVAGFDEILDDRGVQSSNGVRVDDDSVPPPIMSMSPCYLRRKIPSLVVPRVTPPSSTSLLLEAGHTSRPTARRYNREVRSFDSIVVSNDVAAPTGPFWSAMPGAVIAPIRCDSPPHLPSPRVLLTPDMATVTVVEGAEKDDQDDDKTVFRSVTCMDPPGAPVVNASIQIFPRGTTAPAMVTVPGAADRFLLEQQVRRISMHRTKAQQERDAVLADHKRDVVKMVLSRDEGEPTDEVTQSEPVIDASDEGQVGAKERVKKGGVSLNISLSDDGESEKALRQRKMLSGRRRPLSKVRARPSPLPRPDSRMLPRSNRSIMRNALSRVCLAGGATELERMQALDALEQSPSDWFLVLLRKERHKFRGLYQVDACNDGDVSLTRIYGDGPIHINGDTLDGVFKYDSANKCFEQLASRQLTATTDAVSIASKKFGSV</sequence>
<dbReference type="InterPro" id="IPR011033">
    <property type="entry name" value="PRC_barrel-like_sf"/>
</dbReference>
<evidence type="ECO:0000313" key="5">
    <source>
        <dbReference type="Proteomes" id="UP000039324"/>
    </source>
</evidence>
<gene>
    <name evidence="3" type="ORF">PBRA_005862</name>
    <name evidence="4" type="ORF">PLBR_LOCUS5510</name>
</gene>
<dbReference type="SUPFAM" id="SSF50346">
    <property type="entry name" value="PRC-barrel domain"/>
    <property type="match status" value="1"/>
</dbReference>
<dbReference type="InterPro" id="IPR014797">
    <property type="entry name" value="CKK_CAMSAP"/>
</dbReference>
<feature type="region of interest" description="Disordered" evidence="1">
    <location>
        <begin position="311"/>
        <end position="337"/>
    </location>
</feature>
<dbReference type="PROSITE" id="PS51508">
    <property type="entry name" value="CKK"/>
    <property type="match status" value="1"/>
</dbReference>
<evidence type="ECO:0000313" key="3">
    <source>
        <dbReference type="EMBL" id="CEO97748.1"/>
    </source>
</evidence>
<geneLocation type="mitochondrion" evidence="4"/>
<dbReference type="PANTHER" id="PTHR21595">
    <property type="entry name" value="PATRONIN"/>
    <property type="match status" value="1"/>
</dbReference>
<dbReference type="InterPro" id="IPR038209">
    <property type="entry name" value="CKK_dom_sf"/>
</dbReference>
<accession>A0A0G4IQW9</accession>
<dbReference type="GO" id="GO:0005516">
    <property type="term" value="F:calmodulin binding"/>
    <property type="evidence" value="ECO:0007669"/>
    <property type="project" value="InterPro"/>
</dbReference>
<keyword evidence="5" id="KW-1185">Reference proteome</keyword>
<dbReference type="EMBL" id="OVEO01000009">
    <property type="protein sequence ID" value="SPQ98295.1"/>
    <property type="molecule type" value="Genomic_DNA"/>
</dbReference>
<feature type="region of interest" description="Disordered" evidence="1">
    <location>
        <begin position="1"/>
        <end position="32"/>
    </location>
</feature>
<dbReference type="InterPro" id="IPR032940">
    <property type="entry name" value="CAMSAP"/>
</dbReference>
<reference evidence="4 6" key="2">
    <citation type="submission" date="2018-03" db="EMBL/GenBank/DDBJ databases">
        <authorList>
            <person name="Fogelqvist J."/>
        </authorList>
    </citation>
    <scope>NUCLEOTIDE SEQUENCE [LARGE SCALE GENOMIC DNA]</scope>
</reference>
<dbReference type="Pfam" id="PF08683">
    <property type="entry name" value="CAMSAP_CKK"/>
    <property type="match status" value="1"/>
</dbReference>
<reference evidence="3 5" key="1">
    <citation type="submission" date="2015-02" db="EMBL/GenBank/DDBJ databases">
        <authorList>
            <person name="Chooi Y.-H."/>
        </authorList>
    </citation>
    <scope>NUCLEOTIDE SEQUENCE [LARGE SCALE GENOMIC DNA]</scope>
    <source>
        <strain evidence="3">E3</strain>
    </source>
</reference>
<proteinExistence type="predicted"/>
<dbReference type="SMART" id="SM01051">
    <property type="entry name" value="CAMSAP_CKK"/>
    <property type="match status" value="1"/>
</dbReference>
<evidence type="ECO:0000259" key="2">
    <source>
        <dbReference type="PROSITE" id="PS51508"/>
    </source>
</evidence>
<keyword evidence="4" id="KW-0496">Mitochondrion</keyword>
<evidence type="ECO:0000256" key="1">
    <source>
        <dbReference type="SAM" id="MobiDB-lite"/>
    </source>
</evidence>
<dbReference type="PANTHER" id="PTHR21595:SF0">
    <property type="entry name" value="PATRONIN"/>
    <property type="match status" value="1"/>
</dbReference>
<evidence type="ECO:0000313" key="6">
    <source>
        <dbReference type="Proteomes" id="UP000290189"/>
    </source>
</evidence>
<name>A0A0G4IQW9_PLABS</name>
<dbReference type="EMBL" id="CDSF01000080">
    <property type="protein sequence ID" value="CEO97748.1"/>
    <property type="molecule type" value="Genomic_DNA"/>
</dbReference>
<feature type="domain" description="CKK" evidence="2">
    <location>
        <begin position="328"/>
        <end position="458"/>
    </location>
</feature>
<organism evidence="3 5">
    <name type="scientific">Plasmodiophora brassicae</name>
    <name type="common">Clubroot disease agent</name>
    <dbReference type="NCBI Taxonomy" id="37360"/>
    <lineage>
        <taxon>Eukaryota</taxon>
        <taxon>Sar</taxon>
        <taxon>Rhizaria</taxon>
        <taxon>Endomyxa</taxon>
        <taxon>Phytomyxea</taxon>
        <taxon>Plasmodiophorida</taxon>
        <taxon>Plasmodiophoridae</taxon>
        <taxon>Plasmodiophora</taxon>
    </lineage>
</organism>
<dbReference type="STRING" id="37360.A0A0G4IQW9"/>
<dbReference type="Gene3D" id="3.10.20.360">
    <property type="entry name" value="CKK domain"/>
    <property type="match status" value="1"/>
</dbReference>
<evidence type="ECO:0000313" key="4">
    <source>
        <dbReference type="EMBL" id="SPQ98295.1"/>
    </source>
</evidence>
<protein>
    <recommendedName>
        <fullName evidence="2">CKK domain-containing protein</fullName>
    </recommendedName>
</protein>
<dbReference type="OrthoDB" id="2125658at2759"/>
<dbReference type="AlphaFoldDB" id="A0A0G4IQW9"/>